<keyword evidence="2" id="KW-1185">Reference proteome</keyword>
<evidence type="ECO:0000313" key="1">
    <source>
        <dbReference type="EMBL" id="GAA2453746.1"/>
    </source>
</evidence>
<organism evidence="1 2">
    <name type="scientific">Streptomyces macrosporus</name>
    <dbReference type="NCBI Taxonomy" id="44032"/>
    <lineage>
        <taxon>Bacteria</taxon>
        <taxon>Bacillati</taxon>
        <taxon>Actinomycetota</taxon>
        <taxon>Actinomycetes</taxon>
        <taxon>Kitasatosporales</taxon>
        <taxon>Streptomycetaceae</taxon>
        <taxon>Streptomyces</taxon>
    </lineage>
</organism>
<name>A0ABN3KDV3_9ACTN</name>
<dbReference type="Proteomes" id="UP001501638">
    <property type="component" value="Unassembled WGS sequence"/>
</dbReference>
<sequence>MTWIGPVQVEGQHADLYACEGCIRTLNGLVREAIWQRYHAPAR</sequence>
<dbReference type="EMBL" id="BAAASZ010000028">
    <property type="protein sequence ID" value="GAA2453746.1"/>
    <property type="molecule type" value="Genomic_DNA"/>
</dbReference>
<gene>
    <name evidence="1" type="ORF">GCM10010405_41910</name>
</gene>
<proteinExistence type="predicted"/>
<evidence type="ECO:0000313" key="2">
    <source>
        <dbReference type="Proteomes" id="UP001501638"/>
    </source>
</evidence>
<reference evidence="1 2" key="1">
    <citation type="journal article" date="2019" name="Int. J. Syst. Evol. Microbiol.">
        <title>The Global Catalogue of Microorganisms (GCM) 10K type strain sequencing project: providing services to taxonomists for standard genome sequencing and annotation.</title>
        <authorList>
            <consortium name="The Broad Institute Genomics Platform"/>
            <consortium name="The Broad Institute Genome Sequencing Center for Infectious Disease"/>
            <person name="Wu L."/>
            <person name="Ma J."/>
        </authorList>
    </citation>
    <scope>NUCLEOTIDE SEQUENCE [LARGE SCALE GENOMIC DNA]</scope>
    <source>
        <strain evidence="1 2">JCM 6305</strain>
    </source>
</reference>
<comment type="caution">
    <text evidence="1">The sequence shown here is derived from an EMBL/GenBank/DDBJ whole genome shotgun (WGS) entry which is preliminary data.</text>
</comment>
<protein>
    <submittedName>
        <fullName evidence="1">Uncharacterized protein</fullName>
    </submittedName>
</protein>
<accession>A0ABN3KDV3</accession>